<feature type="region of interest" description="Disordered" evidence="8">
    <location>
        <begin position="52"/>
        <end position="109"/>
    </location>
</feature>
<feature type="domain" description="G-patch" evidence="9">
    <location>
        <begin position="147"/>
        <end position="193"/>
    </location>
</feature>
<dbReference type="InterPro" id="IPR022159">
    <property type="entry name" value="STIP/TFIP11_N"/>
</dbReference>
<dbReference type="PANTHER" id="PTHR23329">
    <property type="entry name" value="TUFTELIN-INTERACTING PROTEIN 11-RELATED"/>
    <property type="match status" value="1"/>
</dbReference>
<reference evidence="10" key="1">
    <citation type="submission" date="2021-06" db="EMBL/GenBank/DDBJ databases">
        <authorList>
            <person name="Hodson N. C."/>
            <person name="Mongue J. A."/>
            <person name="Jaron S. K."/>
        </authorList>
    </citation>
    <scope>NUCLEOTIDE SEQUENCE</scope>
</reference>
<evidence type="ECO:0000256" key="2">
    <source>
        <dbReference type="ARBA" id="ARBA00010900"/>
    </source>
</evidence>
<evidence type="ECO:0000256" key="6">
    <source>
        <dbReference type="ARBA" id="ARBA00023242"/>
    </source>
</evidence>
<dbReference type="SMART" id="SM00443">
    <property type="entry name" value="G_patch"/>
    <property type="match status" value="1"/>
</dbReference>
<accession>A0A8J2P3N8</accession>
<evidence type="ECO:0000256" key="5">
    <source>
        <dbReference type="ARBA" id="ARBA00023187"/>
    </source>
</evidence>
<dbReference type="OrthoDB" id="4822at2759"/>
<keyword evidence="3 7" id="KW-0507">mRNA processing</keyword>
<sequence>MLFVKFLSNMSDEEYERFEVTDHDLAAELDPTRFRRNLTRNQQIYGIWADEEEERPRRGLGASSEGRGYGAGPVAFVSAGIQQPSSKKEEKVEETEEPEGDITDSSSGEEVEILVAKSGFKKNLNFDLNQIAGMRKKTSGVTKGFEIYGKGASMAMKMGFQPGRGLGKELQGISAPIETHKRKGRGAIGAYGPETKARIADSLTVDESANKSSPLTQVKESKWQKDGSFRKKSEKVEYQCMTMEEVLQQKHIVVRPDAGALAKTKVIDLTGPQQRILSGYHAISGQKKPQDEWEAEIPPEVTPKVLGKSAFELPELLYNINLLKDTCEQDILKNDKKTKYASDRKEVLKEEVKNMKNTLESEAILITNLEDLIDEVKVLTETPGLNLSVAYRSLGTMKRDHSEEWELYQLYNLVPAIIIPLLKEDLKLWNPLEVPQRPLHIYTDWSNLLGTRGDIFEWIMWETWMPSLRLAILTYWNVKFADSLLRVIETWKPLLAGWIYENILNQLILPKINDAVENWDPLSDEIPIHSWIHPWLPHLGSKLDMVYATIRKKLASALTNWHPCDGSAKKILAPWVPVFTKGSMDAFLLKNVVPKLHMAMQELVFNPVNQNLDPWNWVLDWLDMIPTKAFVHIFETIFFPNWLQFLMNWLSHMPNYEEVYQWYGWWRGVFPADLARDPIITSNLKKALELIGRAVQNPGQPFDMSGVIGAPPRMHPGSPIPQSSQIPQVAPEMLAEALRRNSSQVPHGFRDLIQMKCEEMGLVFMPIPNRYYEAKQVYRCGNVFMYISANVIFMQRDVSGSS</sequence>
<dbReference type="InterPro" id="IPR000467">
    <property type="entry name" value="G_patch_dom"/>
</dbReference>
<dbReference type="GO" id="GO:0000390">
    <property type="term" value="P:spliceosomal complex disassembly"/>
    <property type="evidence" value="ECO:0007669"/>
    <property type="project" value="InterPro"/>
</dbReference>
<evidence type="ECO:0000256" key="3">
    <source>
        <dbReference type="ARBA" id="ARBA00022664"/>
    </source>
</evidence>
<organism evidence="10 11">
    <name type="scientific">Allacma fusca</name>
    <dbReference type="NCBI Taxonomy" id="39272"/>
    <lineage>
        <taxon>Eukaryota</taxon>
        <taxon>Metazoa</taxon>
        <taxon>Ecdysozoa</taxon>
        <taxon>Arthropoda</taxon>
        <taxon>Hexapoda</taxon>
        <taxon>Collembola</taxon>
        <taxon>Symphypleona</taxon>
        <taxon>Sminthuridae</taxon>
        <taxon>Allacma</taxon>
    </lineage>
</organism>
<keyword evidence="4 7" id="KW-0747">Spliceosome</keyword>
<gene>
    <name evidence="10" type="ORF">AFUS01_LOCUS13383</name>
</gene>
<evidence type="ECO:0000313" key="11">
    <source>
        <dbReference type="Proteomes" id="UP000708208"/>
    </source>
</evidence>
<dbReference type="PIRSF" id="PIRSF017706">
    <property type="entry name" value="TFIP11"/>
    <property type="match status" value="1"/>
</dbReference>
<comment type="similarity">
    <text evidence="2 7">Belongs to the TFP11/STIP family.</text>
</comment>
<dbReference type="EMBL" id="CAJVCH010108889">
    <property type="protein sequence ID" value="CAG7724351.1"/>
    <property type="molecule type" value="Genomic_DNA"/>
</dbReference>
<dbReference type="Pfam" id="PF07842">
    <property type="entry name" value="GCFC"/>
    <property type="match status" value="1"/>
</dbReference>
<dbReference type="InterPro" id="IPR024933">
    <property type="entry name" value="TFP11"/>
</dbReference>
<feature type="compositionally biased region" description="Acidic residues" evidence="8">
    <location>
        <begin position="92"/>
        <end position="109"/>
    </location>
</feature>
<evidence type="ECO:0000256" key="7">
    <source>
        <dbReference type="PIRNR" id="PIRNR017706"/>
    </source>
</evidence>
<protein>
    <recommendedName>
        <fullName evidence="9">G-patch domain-containing protein</fullName>
    </recommendedName>
</protein>
<dbReference type="PANTHER" id="PTHR23329:SF1">
    <property type="entry name" value="TUFTELIN-INTERACTING PROTEIN 11"/>
    <property type="match status" value="1"/>
</dbReference>
<evidence type="ECO:0000256" key="8">
    <source>
        <dbReference type="SAM" id="MobiDB-lite"/>
    </source>
</evidence>
<evidence type="ECO:0000256" key="1">
    <source>
        <dbReference type="ARBA" id="ARBA00004123"/>
    </source>
</evidence>
<dbReference type="Pfam" id="PF12457">
    <property type="entry name" value="TIP_N"/>
    <property type="match status" value="1"/>
</dbReference>
<name>A0A8J2P3N8_9HEXA</name>
<dbReference type="InterPro" id="IPR022783">
    <property type="entry name" value="GCFC_dom"/>
</dbReference>
<comment type="subcellular location">
    <subcellularLocation>
        <location evidence="1 7">Nucleus</location>
    </subcellularLocation>
</comment>
<dbReference type="AlphaFoldDB" id="A0A8J2P3N8"/>
<keyword evidence="5 7" id="KW-0508">mRNA splicing</keyword>
<dbReference type="GO" id="GO:0071008">
    <property type="term" value="C:U2-type post-mRNA release spliceosomal complex"/>
    <property type="evidence" value="ECO:0007669"/>
    <property type="project" value="TreeGrafter"/>
</dbReference>
<dbReference type="PROSITE" id="PS50174">
    <property type="entry name" value="G_PATCH"/>
    <property type="match status" value="1"/>
</dbReference>
<dbReference type="InterPro" id="IPR045211">
    <property type="entry name" value="TFP11/STIP/Ntr1"/>
</dbReference>
<dbReference type="Pfam" id="PF01585">
    <property type="entry name" value="G-patch"/>
    <property type="match status" value="1"/>
</dbReference>
<keyword evidence="6 7" id="KW-0539">Nucleus</keyword>
<evidence type="ECO:0000259" key="9">
    <source>
        <dbReference type="PROSITE" id="PS50174"/>
    </source>
</evidence>
<proteinExistence type="inferred from homology"/>
<evidence type="ECO:0000256" key="4">
    <source>
        <dbReference type="ARBA" id="ARBA00022728"/>
    </source>
</evidence>
<dbReference type="GO" id="GO:0003676">
    <property type="term" value="F:nucleic acid binding"/>
    <property type="evidence" value="ECO:0007669"/>
    <property type="project" value="InterPro"/>
</dbReference>
<dbReference type="Proteomes" id="UP000708208">
    <property type="component" value="Unassembled WGS sequence"/>
</dbReference>
<comment type="caution">
    <text evidence="10">The sequence shown here is derived from an EMBL/GenBank/DDBJ whole genome shotgun (WGS) entry which is preliminary data.</text>
</comment>
<evidence type="ECO:0000313" key="10">
    <source>
        <dbReference type="EMBL" id="CAG7724351.1"/>
    </source>
</evidence>
<keyword evidence="11" id="KW-1185">Reference proteome</keyword>